<keyword evidence="4" id="KW-1185">Reference proteome</keyword>
<dbReference type="AlphaFoldDB" id="A0A5B0Q0B7"/>
<reference evidence="4 5" key="1">
    <citation type="submission" date="2019-05" db="EMBL/GenBank/DDBJ databases">
        <title>Emergence of the Ug99 lineage of the wheat stem rust pathogen through somatic hybridization.</title>
        <authorList>
            <person name="Li F."/>
            <person name="Upadhyaya N.M."/>
            <person name="Sperschneider J."/>
            <person name="Matny O."/>
            <person name="Nguyen-Phuc H."/>
            <person name="Mago R."/>
            <person name="Raley C."/>
            <person name="Miller M.E."/>
            <person name="Silverstein K.A.T."/>
            <person name="Henningsen E."/>
            <person name="Hirsch C.D."/>
            <person name="Visser B."/>
            <person name="Pretorius Z.A."/>
            <person name="Steffenson B.J."/>
            <person name="Schwessinger B."/>
            <person name="Dodds P.N."/>
            <person name="Figueroa M."/>
        </authorList>
    </citation>
    <scope>NUCLEOTIDE SEQUENCE [LARGE SCALE GENOMIC DNA]</scope>
    <source>
        <strain evidence="2">21-0</strain>
        <strain evidence="3 5">Ug99</strain>
    </source>
</reference>
<dbReference type="Proteomes" id="UP000324748">
    <property type="component" value="Unassembled WGS sequence"/>
</dbReference>
<evidence type="ECO:0000313" key="4">
    <source>
        <dbReference type="Proteomes" id="UP000324748"/>
    </source>
</evidence>
<organism evidence="2 4">
    <name type="scientific">Puccinia graminis f. sp. tritici</name>
    <dbReference type="NCBI Taxonomy" id="56615"/>
    <lineage>
        <taxon>Eukaryota</taxon>
        <taxon>Fungi</taxon>
        <taxon>Dikarya</taxon>
        <taxon>Basidiomycota</taxon>
        <taxon>Pucciniomycotina</taxon>
        <taxon>Pucciniomycetes</taxon>
        <taxon>Pucciniales</taxon>
        <taxon>Pucciniaceae</taxon>
        <taxon>Puccinia</taxon>
    </lineage>
</organism>
<evidence type="ECO:0000313" key="2">
    <source>
        <dbReference type="EMBL" id="KAA1106424.1"/>
    </source>
</evidence>
<evidence type="ECO:0000313" key="5">
    <source>
        <dbReference type="Proteomes" id="UP000325313"/>
    </source>
</evidence>
<feature type="compositionally biased region" description="Polar residues" evidence="1">
    <location>
        <begin position="80"/>
        <end position="94"/>
    </location>
</feature>
<feature type="region of interest" description="Disordered" evidence="1">
    <location>
        <begin position="1"/>
        <end position="101"/>
    </location>
</feature>
<feature type="region of interest" description="Disordered" evidence="1">
    <location>
        <begin position="174"/>
        <end position="197"/>
    </location>
</feature>
<dbReference type="OrthoDB" id="2501449at2759"/>
<evidence type="ECO:0000313" key="3">
    <source>
        <dbReference type="EMBL" id="KAA1126389.1"/>
    </source>
</evidence>
<proteinExistence type="predicted"/>
<feature type="compositionally biased region" description="Polar residues" evidence="1">
    <location>
        <begin position="174"/>
        <end position="189"/>
    </location>
</feature>
<comment type="caution">
    <text evidence="2">The sequence shown here is derived from an EMBL/GenBank/DDBJ whole genome shotgun (WGS) entry which is preliminary data.</text>
</comment>
<evidence type="ECO:0000256" key="1">
    <source>
        <dbReference type="SAM" id="MobiDB-lite"/>
    </source>
</evidence>
<protein>
    <submittedName>
        <fullName evidence="2">Uncharacterized protein</fullName>
    </submittedName>
</protein>
<dbReference type="EMBL" id="VSWC01000040">
    <property type="protein sequence ID" value="KAA1106424.1"/>
    <property type="molecule type" value="Genomic_DNA"/>
</dbReference>
<sequence>MQSMDDFFESPTPSPTESHNTPVRERPPHPGHHPENKPGHWGNTPEEYRNPQSLPFTNANMSRVGVSIGRGTGPVRGRATPQTYFSPYQRSSPAQPIPQADSPEMDMSWLFGTANLGEPNQSTDPIGRNRRLRGLQRQLGISNEVYAQAEHLFDIPLADRWPAMVLLLLHSSQSTQPGSSFPEPTSVSPEPSDHSHLQLRDQYNSPELRAFIRNQLGQILLRADLESYGRAGARMSRFISKAPALIMKKFIDDQPGSVRVNYLPSDFETSSAATAELMKLIRELLKDEKNAFADAILLGTQAVSAGHHRPMPTLDQLVIHVFREMDLTMSQLSDAQIKSHPKMTHKVKVRIAYLRFLLNVHRRQLRNPAGFWELIDKDLEERRRKSPAYKAAFVHLILQKDRRLWNGSHMISDVPAEAQGLPTEPEIIAHLESIQQISGHYLNRPRSS</sequence>
<accession>A0A5B0Q0B7</accession>
<dbReference type="EMBL" id="VDEP01000172">
    <property type="protein sequence ID" value="KAA1126389.1"/>
    <property type="molecule type" value="Genomic_DNA"/>
</dbReference>
<name>A0A5B0Q0B7_PUCGR</name>
<feature type="compositionally biased region" description="Polar residues" evidence="1">
    <location>
        <begin position="50"/>
        <end position="61"/>
    </location>
</feature>
<gene>
    <name evidence="2" type="ORF">PGT21_034727</name>
    <name evidence="3" type="ORF">PGTUg99_030627</name>
</gene>
<dbReference type="Proteomes" id="UP000325313">
    <property type="component" value="Unassembled WGS sequence"/>
</dbReference>
<feature type="compositionally biased region" description="Basic and acidic residues" evidence="1">
    <location>
        <begin position="22"/>
        <end position="38"/>
    </location>
</feature>